<dbReference type="eggNOG" id="ENOG5032TG2">
    <property type="taxonomic scope" value="Bacteria"/>
</dbReference>
<keyword evidence="2" id="KW-1185">Reference proteome</keyword>
<dbReference type="SUPFAM" id="SSF158682">
    <property type="entry name" value="TerB-like"/>
    <property type="match status" value="1"/>
</dbReference>
<sequence length="121" mass="13791">MTSDQKKAFLLLKSIIFNYHGLNEDEQAILKATAQNLSAAEELKWAEDFIGSDVFTAFERAREFFNATIGTYDTQTKLSYLNMVWEATNSKGFISEMEATAILKLARDWGVQKELLTLVRK</sequence>
<dbReference type="InterPro" id="IPR029024">
    <property type="entry name" value="TerB-like"/>
</dbReference>
<name>A0A098L9Q5_9BACT</name>
<accession>A0A098L9Q5</accession>
<evidence type="ECO:0000313" key="1">
    <source>
        <dbReference type="EMBL" id="GAL83701.1"/>
    </source>
</evidence>
<reference evidence="1 2" key="1">
    <citation type="submission" date="2014-09" db="EMBL/GenBank/DDBJ databases">
        <title>Sporocytophaga myxococcoides PG-01 genome sequencing.</title>
        <authorList>
            <person name="Liu L."/>
            <person name="Gao P.J."/>
            <person name="Chen G.J."/>
            <person name="Wang L.S."/>
        </authorList>
    </citation>
    <scope>NUCLEOTIDE SEQUENCE [LARGE SCALE GENOMIC DNA]</scope>
    <source>
        <strain evidence="1 2">PG-01</strain>
    </source>
</reference>
<protein>
    <recommendedName>
        <fullName evidence="3">Co-chaperone DjlA N-terminal domain-containing protein</fullName>
    </recommendedName>
</protein>
<organism evidence="1 2">
    <name type="scientific">Sporocytophaga myxococcoides</name>
    <dbReference type="NCBI Taxonomy" id="153721"/>
    <lineage>
        <taxon>Bacteria</taxon>
        <taxon>Pseudomonadati</taxon>
        <taxon>Bacteroidota</taxon>
        <taxon>Cytophagia</taxon>
        <taxon>Cytophagales</taxon>
        <taxon>Cytophagaceae</taxon>
        <taxon>Sporocytophaga</taxon>
    </lineage>
</organism>
<proteinExistence type="predicted"/>
<gene>
    <name evidence="1" type="ORF">MYP_928</name>
</gene>
<dbReference type="Proteomes" id="UP000030185">
    <property type="component" value="Unassembled WGS sequence"/>
</dbReference>
<evidence type="ECO:0000313" key="2">
    <source>
        <dbReference type="Proteomes" id="UP000030185"/>
    </source>
</evidence>
<evidence type="ECO:0008006" key="3">
    <source>
        <dbReference type="Google" id="ProtNLM"/>
    </source>
</evidence>
<dbReference type="STRING" id="153721.MYP_928"/>
<dbReference type="EMBL" id="BBLT01000002">
    <property type="protein sequence ID" value="GAL83701.1"/>
    <property type="molecule type" value="Genomic_DNA"/>
</dbReference>
<dbReference type="AlphaFoldDB" id="A0A098L9Q5"/>
<comment type="caution">
    <text evidence="1">The sequence shown here is derived from an EMBL/GenBank/DDBJ whole genome shotgun (WGS) entry which is preliminary data.</text>
</comment>